<comment type="similarity">
    <text evidence="9">Belongs to the polysaccharide monooxygenase AA9 family.</text>
</comment>
<dbReference type="STRING" id="1392247.A0A3N4L370"/>
<keyword evidence="14" id="KW-0378">Hydrolase</keyword>
<dbReference type="GO" id="GO:0030248">
    <property type="term" value="F:cellulose binding"/>
    <property type="evidence" value="ECO:0007669"/>
    <property type="project" value="UniProtKB-UniRule"/>
</dbReference>
<feature type="chain" id="PRO_5018251509" description="AA9 family lytic polysaccharide monooxygenase" evidence="12">
    <location>
        <begin position="21"/>
        <end position="240"/>
    </location>
</feature>
<dbReference type="PANTHER" id="PTHR33353">
    <property type="entry name" value="PUTATIVE (AFU_ORTHOLOGUE AFUA_1G12560)-RELATED"/>
    <property type="match status" value="1"/>
</dbReference>
<sequence>MKSAVPILALASLFATQATAHTTLQYFWTDSSTSTTECVRAPPNNNPVQDVTSADMACNVNGNVPAASVCEVTAGSTVIHEWHHTNREQGATDADDPIASSHKGPIITYMAKVDDSSTVTDVTSLDWFKIAEDGLSGGVWAVDTFYADKTGKWSVKIPTNIPDGDYLLRGEIIALHSASSYPGAQLYMGCVQLRVTGGSGGTPSPTAKFPGAYASTDPGITCNIYSGLTTYEIPGRKFHP</sequence>
<feature type="signal peptide" evidence="12">
    <location>
        <begin position="1"/>
        <end position="20"/>
    </location>
</feature>
<keyword evidence="6 11" id="KW-1015">Disulfide bond</keyword>
<reference evidence="14 15" key="1">
    <citation type="journal article" date="2018" name="Nat. Ecol. Evol.">
        <title>Pezizomycetes genomes reveal the molecular basis of ectomycorrhizal truffle lifestyle.</title>
        <authorList>
            <person name="Murat C."/>
            <person name="Payen T."/>
            <person name="Noel B."/>
            <person name="Kuo A."/>
            <person name="Morin E."/>
            <person name="Chen J."/>
            <person name="Kohler A."/>
            <person name="Krizsan K."/>
            <person name="Balestrini R."/>
            <person name="Da Silva C."/>
            <person name="Montanini B."/>
            <person name="Hainaut M."/>
            <person name="Levati E."/>
            <person name="Barry K.W."/>
            <person name="Belfiori B."/>
            <person name="Cichocki N."/>
            <person name="Clum A."/>
            <person name="Dockter R.B."/>
            <person name="Fauchery L."/>
            <person name="Guy J."/>
            <person name="Iotti M."/>
            <person name="Le Tacon F."/>
            <person name="Lindquist E.A."/>
            <person name="Lipzen A."/>
            <person name="Malagnac F."/>
            <person name="Mello A."/>
            <person name="Molinier V."/>
            <person name="Miyauchi S."/>
            <person name="Poulain J."/>
            <person name="Riccioni C."/>
            <person name="Rubini A."/>
            <person name="Sitrit Y."/>
            <person name="Splivallo R."/>
            <person name="Traeger S."/>
            <person name="Wang M."/>
            <person name="Zifcakova L."/>
            <person name="Wipf D."/>
            <person name="Zambonelli A."/>
            <person name="Paolocci F."/>
            <person name="Nowrousian M."/>
            <person name="Ottonello S."/>
            <person name="Baldrian P."/>
            <person name="Spatafora J.W."/>
            <person name="Henrissat B."/>
            <person name="Nagy L.G."/>
            <person name="Aury J.M."/>
            <person name="Wincker P."/>
            <person name="Grigoriev I.V."/>
            <person name="Bonfante P."/>
            <person name="Martin F.M."/>
        </authorList>
    </citation>
    <scope>NUCLEOTIDE SEQUENCE [LARGE SCALE GENOMIC DNA]</scope>
    <source>
        <strain evidence="14 15">CCBAS932</strain>
    </source>
</reference>
<keyword evidence="5" id="KW-0186">Copper</keyword>
<dbReference type="InterPro" id="IPR005103">
    <property type="entry name" value="AA9_LPMO"/>
</dbReference>
<dbReference type="Proteomes" id="UP000277580">
    <property type="component" value="Unassembled WGS sequence"/>
</dbReference>
<protein>
    <recommendedName>
        <fullName evidence="11">AA9 family lytic polysaccharide monooxygenase</fullName>
        <ecNumber evidence="11">1.14.99.56</ecNumber>
    </recommendedName>
    <alternativeName>
        <fullName evidence="11">Endo-beta-1,4-glucanase</fullName>
    </alternativeName>
    <alternativeName>
        <fullName evidence="11">Glycosyl hydrolase 61 family protein</fullName>
    </alternativeName>
</protein>
<comment type="catalytic activity">
    <reaction evidence="10 11">
        <text>[(1-&gt;4)-beta-D-glucosyl]n+m + reduced acceptor + O2 = 4-dehydro-beta-D-glucosyl-[(1-&gt;4)-beta-D-glucosyl]n-1 + [(1-&gt;4)-beta-D-glucosyl]m + acceptor + H2O.</text>
        <dbReference type="EC" id="1.14.99.56"/>
    </reaction>
</comment>
<dbReference type="OrthoDB" id="5558646at2759"/>
<dbReference type="PANTHER" id="PTHR33353:SF17">
    <property type="entry name" value="ENDO-BETA-1,4-GLUCANASE D"/>
    <property type="match status" value="1"/>
</dbReference>
<keyword evidence="12" id="KW-0732">Signal</keyword>
<dbReference type="InParanoid" id="A0A3N4L370"/>
<evidence type="ECO:0000313" key="14">
    <source>
        <dbReference type="EMBL" id="RPB17344.1"/>
    </source>
</evidence>
<dbReference type="AlphaFoldDB" id="A0A3N4L370"/>
<evidence type="ECO:0000259" key="13">
    <source>
        <dbReference type="Pfam" id="PF03443"/>
    </source>
</evidence>
<comment type="subcellular location">
    <subcellularLocation>
        <location evidence="2 11">Secreted</location>
    </subcellularLocation>
</comment>
<feature type="domain" description="Auxiliary Activity family 9 catalytic" evidence="13">
    <location>
        <begin position="21"/>
        <end position="229"/>
    </location>
</feature>
<evidence type="ECO:0000256" key="10">
    <source>
        <dbReference type="ARBA" id="ARBA00045077"/>
    </source>
</evidence>
<keyword evidence="4 11" id="KW-0136">Cellulose degradation</keyword>
<evidence type="ECO:0000256" key="6">
    <source>
        <dbReference type="ARBA" id="ARBA00023157"/>
    </source>
</evidence>
<keyword evidence="8 11" id="KW-0624">Polysaccharide degradation</keyword>
<evidence type="ECO:0000256" key="2">
    <source>
        <dbReference type="ARBA" id="ARBA00004613"/>
    </source>
</evidence>
<dbReference type="GO" id="GO:0030245">
    <property type="term" value="P:cellulose catabolic process"/>
    <property type="evidence" value="ECO:0007669"/>
    <property type="project" value="UniProtKB-UniRule"/>
</dbReference>
<dbReference type="Pfam" id="PF03443">
    <property type="entry name" value="AA9"/>
    <property type="match status" value="1"/>
</dbReference>
<evidence type="ECO:0000256" key="7">
    <source>
        <dbReference type="ARBA" id="ARBA00023277"/>
    </source>
</evidence>
<evidence type="ECO:0000256" key="4">
    <source>
        <dbReference type="ARBA" id="ARBA00023001"/>
    </source>
</evidence>
<dbReference type="GO" id="GO:0005576">
    <property type="term" value="C:extracellular region"/>
    <property type="evidence" value="ECO:0007669"/>
    <property type="project" value="UniProtKB-SubCell"/>
</dbReference>
<evidence type="ECO:0000256" key="12">
    <source>
        <dbReference type="SAM" id="SignalP"/>
    </source>
</evidence>
<dbReference type="EC" id="1.14.99.56" evidence="11"/>
<keyword evidence="3 11" id="KW-0964">Secreted</keyword>
<accession>A0A3N4L370</accession>
<evidence type="ECO:0000256" key="1">
    <source>
        <dbReference type="ARBA" id="ARBA00001973"/>
    </source>
</evidence>
<evidence type="ECO:0000256" key="8">
    <source>
        <dbReference type="ARBA" id="ARBA00023326"/>
    </source>
</evidence>
<organism evidence="14 15">
    <name type="scientific">Morchella conica CCBAS932</name>
    <dbReference type="NCBI Taxonomy" id="1392247"/>
    <lineage>
        <taxon>Eukaryota</taxon>
        <taxon>Fungi</taxon>
        <taxon>Dikarya</taxon>
        <taxon>Ascomycota</taxon>
        <taxon>Pezizomycotina</taxon>
        <taxon>Pezizomycetes</taxon>
        <taxon>Pezizales</taxon>
        <taxon>Morchellaceae</taxon>
        <taxon>Morchella</taxon>
    </lineage>
</organism>
<dbReference type="Gene3D" id="2.70.50.70">
    <property type="match status" value="1"/>
</dbReference>
<evidence type="ECO:0000256" key="9">
    <source>
        <dbReference type="ARBA" id="ARBA00044502"/>
    </source>
</evidence>
<proteinExistence type="inferred from homology"/>
<evidence type="ECO:0000256" key="3">
    <source>
        <dbReference type="ARBA" id="ARBA00022525"/>
    </source>
</evidence>
<evidence type="ECO:0000256" key="11">
    <source>
        <dbReference type="RuleBase" id="RU368122"/>
    </source>
</evidence>
<comment type="domain">
    <text evidence="11">Has a modular structure: an endo-beta-1,4-glucanase catalytic module at the N-terminus, a linker rich in serines and threonines, and a C-terminal carbohydrate-binding module (CBM).</text>
</comment>
<dbReference type="GO" id="GO:0008810">
    <property type="term" value="F:cellulase activity"/>
    <property type="evidence" value="ECO:0007669"/>
    <property type="project" value="UniProtKB-UniRule"/>
</dbReference>
<name>A0A3N4L370_9PEZI</name>
<evidence type="ECO:0000313" key="15">
    <source>
        <dbReference type="Proteomes" id="UP000277580"/>
    </source>
</evidence>
<comment type="cofactor">
    <cofactor evidence="1">
        <name>Cu(2+)</name>
        <dbReference type="ChEBI" id="CHEBI:29036"/>
    </cofactor>
</comment>
<keyword evidence="7 11" id="KW-0119">Carbohydrate metabolism</keyword>
<comment type="function">
    <text evidence="11">Lytic polysaccharide monooxygenase (LMPO) that depolymerizes crystalline and amorphous polysaccharides via the oxidation of scissile alpha- or beta-(1-4)-glycosidic bonds, yielding C1 and/or C4 oxidation products. Catalysis by LPMOs requires the reduction of the active-site copper from Cu(II) to Cu(I) by a reducing agent and H(2)O(2) or O(2) as a cosubstrate.</text>
</comment>
<dbReference type="CDD" id="cd21175">
    <property type="entry name" value="LPMO_AA9"/>
    <property type="match status" value="1"/>
</dbReference>
<evidence type="ECO:0000256" key="5">
    <source>
        <dbReference type="ARBA" id="ARBA00023008"/>
    </source>
</evidence>
<keyword evidence="15" id="KW-1185">Reference proteome</keyword>
<gene>
    <name evidence="14" type="ORF">P167DRAFT_479335</name>
</gene>
<dbReference type="EMBL" id="ML119106">
    <property type="protein sequence ID" value="RPB17344.1"/>
    <property type="molecule type" value="Genomic_DNA"/>
</dbReference>
<dbReference type="InterPro" id="IPR049892">
    <property type="entry name" value="AA9"/>
</dbReference>